<dbReference type="Proteomes" id="UP000235786">
    <property type="component" value="Unassembled WGS sequence"/>
</dbReference>
<sequence>MSSTTACLPTVIITSTTNLGPLTTPITFPAICTNQFDFHTTILGQPEWSTLRVGGCALSQCCPSSQFYTSGNAWYSSYFSPGVCPQGYQTCDGPTEVEQTLPPGESVRFAVRSSRGYTCPLWPCYSICATLRTSATTALVVDNIVHQSIYSTEMLPAPTGTYTPYDYAYPIQIRWKDSDFAAKTSSGATSAETSSGPTSGASKRKKKLSTGAIAAIAVLMGLLAGLLLGLWWSRKKRKANSGTVAVAVDAKVTEFAKAEMDGSGVPARELDNNQIYELGTHTAIRR</sequence>
<protein>
    <submittedName>
        <fullName evidence="2">Uncharacterized protein</fullName>
    </submittedName>
</protein>
<keyword evidence="1" id="KW-1133">Transmembrane helix</keyword>
<accession>A0A2J6RCP5</accession>
<feature type="transmembrane region" description="Helical" evidence="1">
    <location>
        <begin position="212"/>
        <end position="232"/>
    </location>
</feature>
<proteinExistence type="predicted"/>
<dbReference type="STRING" id="1149755.A0A2J6RCP5"/>
<name>A0A2J6RCP5_HYAVF</name>
<evidence type="ECO:0000313" key="2">
    <source>
        <dbReference type="EMBL" id="PMD36284.1"/>
    </source>
</evidence>
<reference evidence="2 3" key="1">
    <citation type="submission" date="2016-04" db="EMBL/GenBank/DDBJ databases">
        <title>A degradative enzymes factory behind the ericoid mycorrhizal symbiosis.</title>
        <authorList>
            <consortium name="DOE Joint Genome Institute"/>
            <person name="Martino E."/>
            <person name="Morin E."/>
            <person name="Grelet G."/>
            <person name="Kuo A."/>
            <person name="Kohler A."/>
            <person name="Daghino S."/>
            <person name="Barry K."/>
            <person name="Choi C."/>
            <person name="Cichocki N."/>
            <person name="Clum A."/>
            <person name="Copeland A."/>
            <person name="Hainaut M."/>
            <person name="Haridas S."/>
            <person name="Labutti K."/>
            <person name="Lindquist E."/>
            <person name="Lipzen A."/>
            <person name="Khouja H.-R."/>
            <person name="Murat C."/>
            <person name="Ohm R."/>
            <person name="Olson A."/>
            <person name="Spatafora J."/>
            <person name="Veneault-Fourrey C."/>
            <person name="Henrissat B."/>
            <person name="Grigoriev I."/>
            <person name="Martin F."/>
            <person name="Perotto S."/>
        </authorList>
    </citation>
    <scope>NUCLEOTIDE SEQUENCE [LARGE SCALE GENOMIC DNA]</scope>
    <source>
        <strain evidence="2 3">F</strain>
    </source>
</reference>
<gene>
    <name evidence="2" type="ORF">L207DRAFT_105456</name>
</gene>
<dbReference type="AlphaFoldDB" id="A0A2J6RCP5"/>
<evidence type="ECO:0000256" key="1">
    <source>
        <dbReference type="SAM" id="Phobius"/>
    </source>
</evidence>
<keyword evidence="1" id="KW-0472">Membrane</keyword>
<dbReference type="EMBL" id="KZ613951">
    <property type="protein sequence ID" value="PMD36284.1"/>
    <property type="molecule type" value="Genomic_DNA"/>
</dbReference>
<keyword evidence="1" id="KW-0812">Transmembrane</keyword>
<organism evidence="2 3">
    <name type="scientific">Hyaloscypha variabilis (strain UAMH 11265 / GT02V1 / F)</name>
    <name type="common">Meliniomyces variabilis</name>
    <dbReference type="NCBI Taxonomy" id="1149755"/>
    <lineage>
        <taxon>Eukaryota</taxon>
        <taxon>Fungi</taxon>
        <taxon>Dikarya</taxon>
        <taxon>Ascomycota</taxon>
        <taxon>Pezizomycotina</taxon>
        <taxon>Leotiomycetes</taxon>
        <taxon>Helotiales</taxon>
        <taxon>Hyaloscyphaceae</taxon>
        <taxon>Hyaloscypha</taxon>
        <taxon>Hyaloscypha variabilis</taxon>
    </lineage>
</organism>
<dbReference type="OrthoDB" id="4770059at2759"/>
<evidence type="ECO:0000313" key="3">
    <source>
        <dbReference type="Proteomes" id="UP000235786"/>
    </source>
</evidence>
<keyword evidence="3" id="KW-1185">Reference proteome</keyword>